<dbReference type="PANTHER" id="PTHR42951">
    <property type="entry name" value="METALLO-BETA-LACTAMASE DOMAIN-CONTAINING"/>
    <property type="match status" value="1"/>
</dbReference>
<dbReference type="PROSITE" id="PS51257">
    <property type="entry name" value="PROKAR_LIPOPROTEIN"/>
    <property type="match status" value="1"/>
</dbReference>
<accession>A0A5B7ZQR2</accession>
<evidence type="ECO:0000259" key="2">
    <source>
        <dbReference type="SMART" id="SM00849"/>
    </source>
</evidence>
<dbReference type="KEGG" id="thes:FHQ07_01410"/>
<dbReference type="Gene3D" id="3.60.15.10">
    <property type="entry name" value="Ribonuclease Z/Hydroxyacylglutathione hydrolase-like"/>
    <property type="match status" value="1"/>
</dbReference>
<dbReference type="OrthoDB" id="9773738at2"/>
<dbReference type="PANTHER" id="PTHR42951:SF17">
    <property type="entry name" value="METALLO-BETA-LACTAMASE DOMAIN-CONTAINING PROTEIN"/>
    <property type="match status" value="1"/>
</dbReference>
<sequence>MPRLSLPAAALLPLLLAACAATHDAAKAQAAANAASACSDDAGWSDPTPPRKIFGNSWFVGTCSISAVLVTSPDGHVLIDAATEQAAPSVEANIRALGFRVEDIRVILNTHEHNDHAGGIARLQRDSGARVLARAIAAEALQAGHADRRDPQFESSDGFPPVANVSVLADGDSVRVGPLQLRNLPSPGHTAGGSGWAWRSCEGAQCRDIVFADSATALSDKAYRYGEHPQFVAAFRAGLDALGSLPCDILITTHVQTSDLLARLDGKAPLVDPGACRAYAANARANLDLRLAKEAAGESP</sequence>
<evidence type="ECO:0000313" key="4">
    <source>
        <dbReference type="Proteomes" id="UP000308149"/>
    </source>
</evidence>
<protein>
    <submittedName>
        <fullName evidence="3">Subclass B3 metallo-beta-lactamase</fullName>
    </submittedName>
</protein>
<dbReference type="SUPFAM" id="SSF56281">
    <property type="entry name" value="Metallo-hydrolase/oxidoreductase"/>
    <property type="match status" value="1"/>
</dbReference>
<feature type="signal peptide" evidence="1">
    <location>
        <begin position="1"/>
        <end position="20"/>
    </location>
</feature>
<feature type="chain" id="PRO_5022970765" evidence="1">
    <location>
        <begin position="21"/>
        <end position="300"/>
    </location>
</feature>
<name>A0A5B7ZQR2_9GAMM</name>
<dbReference type="InterPro" id="IPR036866">
    <property type="entry name" value="RibonucZ/Hydroxyglut_hydro"/>
</dbReference>
<dbReference type="RefSeq" id="WP_139715000.1">
    <property type="nucleotide sequence ID" value="NZ_CP040871.1"/>
</dbReference>
<reference evidence="3 4" key="1">
    <citation type="submission" date="2019-06" db="EMBL/GenBank/DDBJ databases">
        <title>Thermomonas aquatica sp. nov., isolated from an industrial wastewater treatment plant.</title>
        <authorList>
            <person name="Jeon J.H."/>
            <person name="Park D.-S."/>
        </authorList>
    </citation>
    <scope>NUCLEOTIDE SEQUENCE [LARGE SCALE GENOMIC DNA]</scope>
    <source>
        <strain evidence="3 4">SY21</strain>
    </source>
</reference>
<dbReference type="SMART" id="SM00849">
    <property type="entry name" value="Lactamase_B"/>
    <property type="match status" value="1"/>
</dbReference>
<dbReference type="NCBIfam" id="NF033105">
    <property type="entry name" value="bla_subclass_B3"/>
    <property type="match status" value="1"/>
</dbReference>
<evidence type="ECO:0000313" key="3">
    <source>
        <dbReference type="EMBL" id="QDA56072.1"/>
    </source>
</evidence>
<feature type="domain" description="Metallo-beta-lactamase" evidence="2">
    <location>
        <begin position="64"/>
        <end position="254"/>
    </location>
</feature>
<gene>
    <name evidence="3" type="primary">bla</name>
    <name evidence="3" type="ORF">FHQ07_01410</name>
</gene>
<evidence type="ECO:0000256" key="1">
    <source>
        <dbReference type="SAM" id="SignalP"/>
    </source>
</evidence>
<keyword evidence="4" id="KW-1185">Reference proteome</keyword>
<dbReference type="InterPro" id="IPR050855">
    <property type="entry name" value="NDM-1-like"/>
</dbReference>
<organism evidence="3 4">
    <name type="scientific">Thermomonas aquatica</name>
    <dbReference type="NCBI Taxonomy" id="2202149"/>
    <lineage>
        <taxon>Bacteria</taxon>
        <taxon>Pseudomonadati</taxon>
        <taxon>Pseudomonadota</taxon>
        <taxon>Gammaproteobacteria</taxon>
        <taxon>Lysobacterales</taxon>
        <taxon>Lysobacteraceae</taxon>
        <taxon>Thermomonas</taxon>
    </lineage>
</organism>
<dbReference type="Pfam" id="PF00753">
    <property type="entry name" value="Lactamase_B"/>
    <property type="match status" value="1"/>
</dbReference>
<dbReference type="EMBL" id="CP040871">
    <property type="protein sequence ID" value="QDA56072.1"/>
    <property type="molecule type" value="Genomic_DNA"/>
</dbReference>
<proteinExistence type="predicted"/>
<keyword evidence="1" id="KW-0732">Signal</keyword>
<dbReference type="Proteomes" id="UP000308149">
    <property type="component" value="Chromosome"/>
</dbReference>
<dbReference type="AlphaFoldDB" id="A0A5B7ZQR2"/>
<dbReference type="NCBIfam" id="NF012229">
    <property type="entry name" value="bla_class_B_core"/>
    <property type="match status" value="1"/>
</dbReference>
<dbReference type="InterPro" id="IPR001279">
    <property type="entry name" value="Metallo-B-lactamas"/>
</dbReference>